<keyword evidence="9 11" id="KW-0496">Mitochondrion</keyword>
<dbReference type="AlphaFoldDB" id="A0A316YNN5"/>
<dbReference type="PANTHER" id="PTHR12119">
    <property type="entry name" value="UBIQUINOL-CYTOCHROME C REDUCTASE COMPLEX UBIQUINONE-BINDING PROTEIN QP-C"/>
    <property type="match status" value="1"/>
</dbReference>
<dbReference type="PANTHER" id="PTHR12119:SF2">
    <property type="entry name" value="CYTOCHROME B-C1 COMPLEX SUBUNIT 8"/>
    <property type="match status" value="1"/>
</dbReference>
<dbReference type="FunCoup" id="A0A316YNN5">
    <property type="interactions" value="125"/>
</dbReference>
<dbReference type="Gene3D" id="1.20.5.210">
    <property type="entry name" value="Cytochrome b-c1 complex subunit 8"/>
    <property type="match status" value="1"/>
</dbReference>
<keyword evidence="3 11" id="KW-0813">Transport</keyword>
<comment type="subcellular location">
    <subcellularLocation>
        <location evidence="1 11">Mitochondrion inner membrane</location>
        <topology evidence="1 11">Single-pass membrane protein</topology>
    </subcellularLocation>
</comment>
<dbReference type="OrthoDB" id="6683853at2759"/>
<dbReference type="FunFam" id="1.20.5.210:FF:000001">
    <property type="entry name" value="Cytochrome b-c1 complex subunit 8"/>
    <property type="match status" value="1"/>
</dbReference>
<evidence type="ECO:0000256" key="3">
    <source>
        <dbReference type="ARBA" id="ARBA00022448"/>
    </source>
</evidence>
<proteinExistence type="inferred from homology"/>
<accession>A0A316YNN5</accession>
<evidence type="ECO:0000256" key="6">
    <source>
        <dbReference type="ARBA" id="ARBA00022792"/>
    </source>
</evidence>
<keyword evidence="6 11" id="KW-0999">Mitochondrion inner membrane</keyword>
<dbReference type="STRING" id="215250.A0A316YNN5"/>
<evidence type="ECO:0000313" key="13">
    <source>
        <dbReference type="Proteomes" id="UP000245768"/>
    </source>
</evidence>
<dbReference type="GO" id="GO:0045275">
    <property type="term" value="C:respiratory chain complex III"/>
    <property type="evidence" value="ECO:0007669"/>
    <property type="project" value="UniProtKB-UniRule"/>
</dbReference>
<evidence type="ECO:0000256" key="1">
    <source>
        <dbReference type="ARBA" id="ARBA00004434"/>
    </source>
</evidence>
<gene>
    <name evidence="12" type="ORF">FA10DRAFT_287522</name>
</gene>
<keyword evidence="10" id="KW-0472">Membrane</keyword>
<sequence length="101" mass="11294">MRSTQPLQSGMPTGSKYMGWWGSMGGPKQKGITSYTVSPFQQNAMHGAFRNYAFYGYKRIVAQAPYFAIPFAIGYGIYSWGSKRNAFLNSKEGHRLHGGEE</sequence>
<dbReference type="Pfam" id="PF02939">
    <property type="entry name" value="UcrQ"/>
    <property type="match status" value="1"/>
</dbReference>
<comment type="subunit">
    <text evidence="11">Component of the ubiquinol-cytochrome c oxidoreductase (cytochrome b-c1 complex, complex III, CIII), a multisubunit enzyme composed of 3 respiratory subunits cytochrome b, cytochrome c1 and Rieske protein, 2 core protein subunits, and additional low-molecular weight protein subunits. The complex exists as an obligatory dimer and forms supercomplexes (SCs) in the inner mitochondrial membrane with cytochrome c oxidase (complex IV, CIV).</text>
</comment>
<evidence type="ECO:0000256" key="4">
    <source>
        <dbReference type="ARBA" id="ARBA00022660"/>
    </source>
</evidence>
<keyword evidence="13" id="KW-1185">Reference proteome</keyword>
<dbReference type="Proteomes" id="UP000245768">
    <property type="component" value="Unassembled WGS sequence"/>
</dbReference>
<comment type="similarity">
    <text evidence="2 11">Belongs to the UQCRQ/QCR8 family.</text>
</comment>
<keyword evidence="7 11" id="KW-0249">Electron transport</keyword>
<keyword evidence="8" id="KW-1133">Transmembrane helix</keyword>
<evidence type="ECO:0000256" key="5">
    <source>
        <dbReference type="ARBA" id="ARBA00022692"/>
    </source>
</evidence>
<dbReference type="EMBL" id="KZ819637">
    <property type="protein sequence ID" value="PWN89663.1"/>
    <property type="molecule type" value="Genomic_DNA"/>
</dbReference>
<keyword evidence="4 11" id="KW-0679">Respiratory chain</keyword>
<name>A0A316YNN5_9BASI</name>
<evidence type="ECO:0000256" key="8">
    <source>
        <dbReference type="ARBA" id="ARBA00022989"/>
    </source>
</evidence>
<dbReference type="GO" id="GO:0006122">
    <property type="term" value="P:mitochondrial electron transport, ubiquinol to cytochrome c"/>
    <property type="evidence" value="ECO:0007669"/>
    <property type="project" value="UniProtKB-UniRule"/>
</dbReference>
<evidence type="ECO:0000256" key="10">
    <source>
        <dbReference type="ARBA" id="ARBA00023136"/>
    </source>
</evidence>
<evidence type="ECO:0000256" key="9">
    <source>
        <dbReference type="ARBA" id="ARBA00023128"/>
    </source>
</evidence>
<dbReference type="InParanoid" id="A0A316YNN5"/>
<dbReference type="InterPro" id="IPR004205">
    <property type="entry name" value="Cyt_bc1_su8"/>
</dbReference>
<evidence type="ECO:0000313" key="12">
    <source>
        <dbReference type="EMBL" id="PWN89663.1"/>
    </source>
</evidence>
<reference evidence="12 13" key="1">
    <citation type="journal article" date="2018" name="Mol. Biol. Evol.">
        <title>Broad Genomic Sampling Reveals a Smut Pathogenic Ancestry of the Fungal Clade Ustilaginomycotina.</title>
        <authorList>
            <person name="Kijpornyongpan T."/>
            <person name="Mondo S.J."/>
            <person name="Barry K."/>
            <person name="Sandor L."/>
            <person name="Lee J."/>
            <person name="Lipzen A."/>
            <person name="Pangilinan J."/>
            <person name="LaButti K."/>
            <person name="Hainaut M."/>
            <person name="Henrissat B."/>
            <person name="Grigoriev I.V."/>
            <person name="Spatafora J.W."/>
            <person name="Aime M.C."/>
        </authorList>
    </citation>
    <scope>NUCLEOTIDE SEQUENCE [LARGE SCALE GENOMIC DNA]</scope>
    <source>
        <strain evidence="12 13">MCA 4198</strain>
    </source>
</reference>
<evidence type="ECO:0000256" key="11">
    <source>
        <dbReference type="RuleBase" id="RU368118"/>
    </source>
</evidence>
<dbReference type="GeneID" id="37046060"/>
<dbReference type="SUPFAM" id="SSF81508">
    <property type="entry name" value="Ubiquinone-binding protein QP-C of cytochrome bc1 complex (Ubiquinol-cytochrome c reductase)"/>
    <property type="match status" value="1"/>
</dbReference>
<evidence type="ECO:0000256" key="7">
    <source>
        <dbReference type="ARBA" id="ARBA00022982"/>
    </source>
</evidence>
<organism evidence="12 13">
    <name type="scientific">Acaromyces ingoldii</name>
    <dbReference type="NCBI Taxonomy" id="215250"/>
    <lineage>
        <taxon>Eukaryota</taxon>
        <taxon>Fungi</taxon>
        <taxon>Dikarya</taxon>
        <taxon>Basidiomycota</taxon>
        <taxon>Ustilaginomycotina</taxon>
        <taxon>Exobasidiomycetes</taxon>
        <taxon>Exobasidiales</taxon>
        <taxon>Cryptobasidiaceae</taxon>
        <taxon>Acaromyces</taxon>
    </lineage>
</organism>
<keyword evidence="5" id="KW-0812">Transmembrane</keyword>
<dbReference type="InterPro" id="IPR036642">
    <property type="entry name" value="Cyt_bc1_su8_sf"/>
</dbReference>
<dbReference type="RefSeq" id="XP_025376861.1">
    <property type="nucleotide sequence ID" value="XM_025524144.1"/>
</dbReference>
<comment type="function">
    <text evidence="11">Component of the ubiquinol-cytochrome c oxidoreductase, a multisubunit transmembrane complex that is part of the mitochondrial electron transport chain which drives oxidative phosphorylation. The complex plays an important role in the uptake of multiple carbon sources present in different host niches.</text>
</comment>
<evidence type="ECO:0000256" key="2">
    <source>
        <dbReference type="ARBA" id="ARBA00007668"/>
    </source>
</evidence>
<dbReference type="GO" id="GO:0005743">
    <property type="term" value="C:mitochondrial inner membrane"/>
    <property type="evidence" value="ECO:0007669"/>
    <property type="project" value="UniProtKB-SubCell"/>
</dbReference>
<protein>
    <recommendedName>
        <fullName evidence="11">Cytochrome b-c1 complex subunit 8</fullName>
    </recommendedName>
    <alternativeName>
        <fullName evidence="11">Complex III subunit 8</fullName>
    </alternativeName>
</protein>